<evidence type="ECO:0000313" key="2">
    <source>
        <dbReference type="EMBL" id="XAF56260.1"/>
    </source>
</evidence>
<accession>A0ABZ3E966</accession>
<dbReference type="Gene3D" id="1.10.530.10">
    <property type="match status" value="1"/>
</dbReference>
<dbReference type="SUPFAM" id="SSF53955">
    <property type="entry name" value="Lysozyme-like"/>
    <property type="match status" value="1"/>
</dbReference>
<organism evidence="2 3">
    <name type="scientific">Marinobacter alkaliphilus</name>
    <dbReference type="NCBI Taxonomy" id="254719"/>
    <lineage>
        <taxon>Bacteria</taxon>
        <taxon>Pseudomonadati</taxon>
        <taxon>Pseudomonadota</taxon>
        <taxon>Gammaproteobacteria</taxon>
        <taxon>Pseudomonadales</taxon>
        <taxon>Marinobacteraceae</taxon>
        <taxon>Marinobacter</taxon>
    </lineage>
</organism>
<dbReference type="EMBL" id="CP152382">
    <property type="protein sequence ID" value="XAF56260.1"/>
    <property type="molecule type" value="Genomic_DNA"/>
</dbReference>
<reference evidence="2 3" key="1">
    <citation type="submission" date="2024-04" db="EMBL/GenBank/DDBJ databases">
        <title>Marinobacter sp. SBY-1.</title>
        <authorList>
            <person name="Pan C."/>
        </authorList>
    </citation>
    <scope>NUCLEOTIDE SEQUENCE [LARGE SCALE GENOMIC DNA]</scope>
    <source>
        <strain evidence="2 3">SBY-1</strain>
        <plasmid evidence="2 3">unnamed2</plasmid>
    </source>
</reference>
<geneLocation type="plasmid" evidence="2 3">
    <name>unnamed2</name>
</geneLocation>
<keyword evidence="3" id="KW-1185">Reference proteome</keyword>
<evidence type="ECO:0000256" key="1">
    <source>
        <dbReference type="SAM" id="SignalP"/>
    </source>
</evidence>
<sequence>MILTIRLFLVASGLALVTMSSSASEALKGTIWETANLHGVPIELLYAVALQESRLLSRGLARPDPYVIRDGATIYRPKTFHEAREILSELLVEGRVDERLRQIDVGMLQINLYWHKHRIEEFDELLIPAINIAIGSEILSEALNSSASSIEIQVGRYHSWTPDLARNYGKSVIGMACGIGWSNATCGGVGRE</sequence>
<name>A0ABZ3E966_9GAMM</name>
<keyword evidence="1" id="KW-0732">Signal</keyword>
<dbReference type="RefSeq" id="WP_342632808.1">
    <property type="nucleotide sequence ID" value="NZ_CP152382.1"/>
</dbReference>
<dbReference type="InterPro" id="IPR023346">
    <property type="entry name" value="Lysozyme-like_dom_sf"/>
</dbReference>
<protein>
    <submittedName>
        <fullName evidence="2">Lytic transglycosylase domain-containing protein</fullName>
    </submittedName>
</protein>
<gene>
    <name evidence="2" type="ORF">AAGT77_20275</name>
</gene>
<evidence type="ECO:0000313" key="3">
    <source>
        <dbReference type="Proteomes" id="UP001445268"/>
    </source>
</evidence>
<feature type="signal peptide" evidence="1">
    <location>
        <begin position="1"/>
        <end position="23"/>
    </location>
</feature>
<keyword evidence="2" id="KW-0614">Plasmid</keyword>
<feature type="chain" id="PRO_5045309704" evidence="1">
    <location>
        <begin position="24"/>
        <end position="192"/>
    </location>
</feature>
<proteinExistence type="predicted"/>
<dbReference type="Proteomes" id="UP001445268">
    <property type="component" value="Plasmid unnamed2"/>
</dbReference>